<dbReference type="WBParaSite" id="TREG1_130550.2">
    <property type="protein sequence ID" value="TREG1_130550.2"/>
    <property type="gene ID" value="TREG1_130550"/>
</dbReference>
<reference evidence="3 4" key="2">
    <citation type="submission" date="2023-11" db="UniProtKB">
        <authorList>
            <consortium name="WormBaseParasite"/>
        </authorList>
    </citation>
    <scope>IDENTIFICATION</scope>
</reference>
<evidence type="ECO:0000259" key="1">
    <source>
        <dbReference type="PROSITE" id="PS50003"/>
    </source>
</evidence>
<dbReference type="WBParaSite" id="TREG1_130550.3">
    <property type="protein sequence ID" value="TREG1_130550.3"/>
    <property type="gene ID" value="TREG1_130550"/>
</dbReference>
<organism evidence="2 4">
    <name type="scientific">Trichobilharzia regenti</name>
    <name type="common">Nasal bird schistosome</name>
    <dbReference type="NCBI Taxonomy" id="157069"/>
    <lineage>
        <taxon>Eukaryota</taxon>
        <taxon>Metazoa</taxon>
        <taxon>Spiralia</taxon>
        <taxon>Lophotrochozoa</taxon>
        <taxon>Platyhelminthes</taxon>
        <taxon>Trematoda</taxon>
        <taxon>Digenea</taxon>
        <taxon>Strigeidida</taxon>
        <taxon>Schistosomatoidea</taxon>
        <taxon>Schistosomatidae</taxon>
        <taxon>Trichobilharzia</taxon>
    </lineage>
</organism>
<evidence type="ECO:0000313" key="4">
    <source>
        <dbReference type="WBParaSite" id="TREG1_130550.2"/>
    </source>
</evidence>
<keyword evidence="2" id="KW-1185">Reference proteome</keyword>
<dbReference type="WBParaSite" id="TREG1_130550.1">
    <property type="protein sequence ID" value="TREG1_130550.1"/>
    <property type="gene ID" value="TREG1_130550"/>
</dbReference>
<accession>A0AA85IZ96</accession>
<dbReference type="WBParaSite" id="TREG1_130550.4">
    <property type="protein sequence ID" value="TREG1_130550.4"/>
    <property type="gene ID" value="TREG1_130550"/>
</dbReference>
<dbReference type="SMART" id="SM00233">
    <property type="entry name" value="PH"/>
    <property type="match status" value="1"/>
</dbReference>
<dbReference type="WBParaSite" id="TREG1_130550.6">
    <property type="protein sequence ID" value="TREG1_130550.6"/>
    <property type="gene ID" value="TREG1_130550"/>
</dbReference>
<dbReference type="WBParaSite" id="TREG1_130550.8">
    <property type="protein sequence ID" value="TREG1_130550.8"/>
    <property type="gene ID" value="TREG1_130550"/>
</dbReference>
<dbReference type="WBParaSite" id="TREG1_130550.7">
    <property type="protein sequence ID" value="TREG1_130550.7"/>
    <property type="gene ID" value="TREG1_130550"/>
</dbReference>
<dbReference type="PROSITE" id="PS50003">
    <property type="entry name" value="PH_DOMAIN"/>
    <property type="match status" value="1"/>
</dbReference>
<reference evidence="2" key="1">
    <citation type="submission" date="2022-06" db="EMBL/GenBank/DDBJ databases">
        <authorList>
            <person name="Berger JAMES D."/>
            <person name="Berger JAMES D."/>
        </authorList>
    </citation>
    <scope>NUCLEOTIDE SEQUENCE [LARGE SCALE GENOMIC DNA]</scope>
</reference>
<protein>
    <recommendedName>
        <fullName evidence="1">PH domain-containing protein</fullName>
    </recommendedName>
</protein>
<name>A0AA85IZ96_TRIRE</name>
<dbReference type="WBParaSite" id="TREG1_130550.5">
    <property type="protein sequence ID" value="TREG1_130550.5"/>
    <property type="gene ID" value="TREG1_130550"/>
</dbReference>
<dbReference type="Gene3D" id="2.30.29.30">
    <property type="entry name" value="Pleckstrin-homology domain (PH domain)/Phosphotyrosine-binding domain (PTB)"/>
    <property type="match status" value="1"/>
</dbReference>
<feature type="domain" description="PH" evidence="1">
    <location>
        <begin position="1"/>
        <end position="114"/>
    </location>
</feature>
<evidence type="ECO:0000313" key="2">
    <source>
        <dbReference type="Proteomes" id="UP000050795"/>
    </source>
</evidence>
<dbReference type="InterPro" id="IPR011993">
    <property type="entry name" value="PH-like_dom_sf"/>
</dbReference>
<dbReference type="SUPFAM" id="SSF50729">
    <property type="entry name" value="PH domain-like"/>
    <property type="match status" value="1"/>
</dbReference>
<dbReference type="Proteomes" id="UP000050795">
    <property type="component" value="Unassembled WGS sequence"/>
</dbReference>
<dbReference type="InterPro" id="IPR001849">
    <property type="entry name" value="PH_domain"/>
</dbReference>
<sequence length="286" mass="30415">MSIKEGYLKKWSDSKHWHNVYCKLLHSGWFQWFDSASSISPKRSVDIRRVAAFLAFGDVISRVPCKPTALTSAEIPLAFGVPYEPHMGTQMAWFVCPDQATLTAWSNAIMSLFQQGGNPAQQPLPSYQPPVPAAAPGAIGFGMPDATAYGGNPGGFAPLPAQPPPQSNYPYPTGNYAPPTQPMAPAGNPYIPGTSSYGQPPQQGQHFVGQNGQPYQVVYVDGKPKKKKFGGGLKNAAVGLASGVAGGYLASRLFGGWGSGWGGGCHGFMGPRWGSWSSLSSFSWSD</sequence>
<dbReference type="AlphaFoldDB" id="A0AA85IZ96"/>
<proteinExistence type="predicted"/>
<evidence type="ECO:0000313" key="3">
    <source>
        <dbReference type="WBParaSite" id="TREG1_130550.1"/>
    </source>
</evidence>